<feature type="transmembrane region" description="Helical" evidence="8">
    <location>
        <begin position="373"/>
        <end position="393"/>
    </location>
</feature>
<dbReference type="Gene3D" id="3.30.70.1320">
    <property type="entry name" value="Multidrug efflux transporter AcrB pore domain like"/>
    <property type="match status" value="1"/>
</dbReference>
<keyword evidence="6 8" id="KW-1133">Transmembrane helix</keyword>
<accession>A0A9X2Q0Q6</accession>
<evidence type="ECO:0000256" key="8">
    <source>
        <dbReference type="SAM" id="Phobius"/>
    </source>
</evidence>
<dbReference type="Gene3D" id="3.30.2090.10">
    <property type="entry name" value="Multidrug efflux transporter AcrB TolC docking domain, DN and DC subdomains"/>
    <property type="match status" value="2"/>
</dbReference>
<organism evidence="9 10">
    <name type="scientific">Salinibacter ruber</name>
    <dbReference type="NCBI Taxonomy" id="146919"/>
    <lineage>
        <taxon>Bacteria</taxon>
        <taxon>Pseudomonadati</taxon>
        <taxon>Rhodothermota</taxon>
        <taxon>Rhodothermia</taxon>
        <taxon>Rhodothermales</taxon>
        <taxon>Salinibacteraceae</taxon>
        <taxon>Salinibacter</taxon>
    </lineage>
</organism>
<comment type="subcellular location">
    <subcellularLocation>
        <location evidence="1">Cell membrane</location>
        <topology evidence="1">Multi-pass membrane protein</topology>
    </subcellularLocation>
</comment>
<evidence type="ECO:0000256" key="7">
    <source>
        <dbReference type="ARBA" id="ARBA00023136"/>
    </source>
</evidence>
<feature type="transmembrane region" description="Helical" evidence="8">
    <location>
        <begin position="974"/>
        <end position="993"/>
    </location>
</feature>
<dbReference type="Gene3D" id="3.30.70.1440">
    <property type="entry name" value="Multidrug efflux transporter AcrB pore domain"/>
    <property type="match status" value="1"/>
</dbReference>
<evidence type="ECO:0000313" key="9">
    <source>
        <dbReference type="EMBL" id="MCS3676255.1"/>
    </source>
</evidence>
<feature type="transmembrane region" description="Helical" evidence="8">
    <location>
        <begin position="540"/>
        <end position="559"/>
    </location>
</feature>
<feature type="transmembrane region" description="Helical" evidence="8">
    <location>
        <begin position="343"/>
        <end position="366"/>
    </location>
</feature>
<evidence type="ECO:0000256" key="3">
    <source>
        <dbReference type="ARBA" id="ARBA00022448"/>
    </source>
</evidence>
<evidence type="ECO:0000256" key="6">
    <source>
        <dbReference type="ARBA" id="ARBA00022989"/>
    </source>
</evidence>
<reference evidence="9" key="1">
    <citation type="submission" date="2022-08" db="EMBL/GenBank/DDBJ databases">
        <title>Genomic Encyclopedia of Type Strains, Phase V (KMG-V): Genome sequencing to study the core and pangenomes of soil and plant-associated prokaryotes.</title>
        <authorList>
            <person name="Whitman W."/>
        </authorList>
    </citation>
    <scope>NUCLEOTIDE SEQUENCE</scope>
    <source>
        <strain evidence="9">0</strain>
    </source>
</reference>
<dbReference type="RefSeq" id="WP_259079108.1">
    <property type="nucleotide sequence ID" value="NZ_JANUAU010000001.1"/>
</dbReference>
<keyword evidence="4" id="KW-1003">Cell membrane</keyword>
<feature type="transmembrane region" description="Helical" evidence="8">
    <location>
        <begin position="876"/>
        <end position="896"/>
    </location>
</feature>
<dbReference type="SUPFAM" id="SSF82714">
    <property type="entry name" value="Multidrug efflux transporter AcrB TolC docking domain, DN and DC subdomains"/>
    <property type="match status" value="2"/>
</dbReference>
<dbReference type="InterPro" id="IPR001036">
    <property type="entry name" value="Acrflvin-R"/>
</dbReference>
<dbReference type="SUPFAM" id="SSF82693">
    <property type="entry name" value="Multidrug efflux transporter AcrB pore domain, PN1, PN2, PC1 and PC2 subdomains"/>
    <property type="match status" value="3"/>
</dbReference>
<keyword evidence="3" id="KW-0813">Transport</keyword>
<comment type="similarity">
    <text evidence="2">Belongs to the resistance-nodulation-cell division (RND) (TC 2.A.6) family.</text>
</comment>
<comment type="caution">
    <text evidence="9">The sequence shown here is derived from an EMBL/GenBank/DDBJ whole genome shotgun (WGS) entry which is preliminary data.</text>
</comment>
<feature type="transmembrane region" description="Helical" evidence="8">
    <location>
        <begin position="399"/>
        <end position="420"/>
    </location>
</feature>
<gene>
    <name evidence="9" type="ORF">GGP71_000151</name>
</gene>
<evidence type="ECO:0000313" key="10">
    <source>
        <dbReference type="Proteomes" id="UP001155027"/>
    </source>
</evidence>
<evidence type="ECO:0000256" key="1">
    <source>
        <dbReference type="ARBA" id="ARBA00004651"/>
    </source>
</evidence>
<dbReference type="AlphaFoldDB" id="A0A9X2Q0Q6"/>
<protein>
    <submittedName>
        <fullName evidence="9">Cobalt-zinc-cadmium resistance protein CzcA</fullName>
    </submittedName>
</protein>
<dbReference type="InterPro" id="IPR004763">
    <property type="entry name" value="CusA-like"/>
</dbReference>
<dbReference type="GO" id="GO:0005886">
    <property type="term" value="C:plasma membrane"/>
    <property type="evidence" value="ECO:0007669"/>
    <property type="project" value="UniProtKB-SubCell"/>
</dbReference>
<feature type="transmembrane region" description="Helical" evidence="8">
    <location>
        <begin position="12"/>
        <end position="31"/>
    </location>
</feature>
<dbReference type="InterPro" id="IPR027463">
    <property type="entry name" value="AcrB_DN_DC_subdom"/>
</dbReference>
<feature type="transmembrane region" description="Helical" evidence="8">
    <location>
        <begin position="485"/>
        <end position="508"/>
    </location>
</feature>
<dbReference type="Pfam" id="PF00873">
    <property type="entry name" value="ACR_tran"/>
    <property type="match status" value="1"/>
</dbReference>
<feature type="transmembrane region" description="Helical" evidence="8">
    <location>
        <begin position="931"/>
        <end position="953"/>
    </location>
</feature>
<dbReference type="GO" id="GO:0042910">
    <property type="term" value="F:xenobiotic transmembrane transporter activity"/>
    <property type="evidence" value="ECO:0007669"/>
    <property type="project" value="TreeGrafter"/>
</dbReference>
<dbReference type="PANTHER" id="PTHR32063">
    <property type="match status" value="1"/>
</dbReference>
<sequence>MIDRLVNASLRNWLLTLIAVIGLAGGGYWAVTSIAVDAYPDVSPPLVRVFTTSPGLSPVDVEKQISYPIEIAMYGLPQLERVQSTSIFGLSRVTVYFEEGTDIYFARRLVMERLQKARDRIPEGLGQPQLGPITTALGNIMMYEVKNTKEGDHSLTELRSAQDWLVKPRLRTVQNVTGVLSLGGYVKQYQVQLDMDKLLARDLTVGDVQKAVGANNRNVGGSFVERGGEEYIVRGYGWIQAGQDGLDDIRNIEVGSYDGTPVHIGDVGTVTFGPEIRRGALFTSTDSTAAKESVGGFVQKLIDTNTQAVLDDVEQQIASINASLPEGMTVEPFYSQGNMVDKAIGTVTNALMFGAVLVLFVLYFLMGDVRSTLIIMTTIPIAFLVAFIGMKLAGLSANLMTLGALAISIGMIGDGTTVVVENVYRMLQERDDLENVSMTRLVGEATREVSRPVVFSTSIIIIVFLPLFTLQGVEGKLFSPMAYTITFALIGAVVLAVTFAPVITSLLLSTDSAPEEPKLVQWLKARYRPIVQWAYERPKAILGSVLALLVGALALFPFLGAEFQPTLREGTYAVRAVMPPGANLKTTNEYTERMQASFNQFPEVTGVYSRVGRAEVGGDPEPVNVVFNVIDLKPLPQWESGRDYEELQSAMADSLNEAVPGVAANFTQPIQLRTDELLSGVRAQVVASLYGEDLDTLAAKAQEMAEVIRTVDGAVDVRAQQQGGKPQVLVSPNRDELARLGISIDDFLQTVETGIGGATAGQVFEGIRRYDTFVRLKEEERGKVEQIRQLPIRTEKGAVVPLEQVATVDVFTGPKQISRNRASRRTYVQLNVRGRDMGSVVEEIQQKIGAEVDLPPGYFTEYGGQFENQRRAMNRLYVVVPITLALIFLMLFITFGSVRYASLIFLNVPFAVIGGILALWLGGLYVSVPAAVGFIAVFGVAVLNGVVLVSYVNDLRAKGLSIKEAAVQGAELRLRPVLMTALTTSLGLLPLLLASDVGSNVQRPLAAVVIGGLVTSTLLTLLVLPTIYRWFAEGTDTAAM</sequence>
<dbReference type="PANTHER" id="PTHR32063:SF24">
    <property type="entry name" value="CATION EFFLUX SYSTEM (ACRB_ACRD_ACRF FAMILY)"/>
    <property type="match status" value="1"/>
</dbReference>
<dbReference type="PRINTS" id="PR00702">
    <property type="entry name" value="ACRIFLAVINRP"/>
</dbReference>
<feature type="transmembrane region" description="Helical" evidence="8">
    <location>
        <begin position="453"/>
        <end position="473"/>
    </location>
</feature>
<feature type="transmembrane region" description="Helical" evidence="8">
    <location>
        <begin position="903"/>
        <end position="925"/>
    </location>
</feature>
<name>A0A9X2Q0Q6_9BACT</name>
<keyword evidence="7 8" id="KW-0472">Membrane</keyword>
<feature type="transmembrane region" description="Helical" evidence="8">
    <location>
        <begin position="1005"/>
        <end position="1024"/>
    </location>
</feature>
<keyword evidence="5 8" id="KW-0812">Transmembrane</keyword>
<dbReference type="EMBL" id="JANUAU010000001">
    <property type="protein sequence ID" value="MCS3676255.1"/>
    <property type="molecule type" value="Genomic_DNA"/>
</dbReference>
<dbReference type="SUPFAM" id="SSF82866">
    <property type="entry name" value="Multidrug efflux transporter AcrB transmembrane domain"/>
    <property type="match status" value="2"/>
</dbReference>
<evidence type="ECO:0000256" key="4">
    <source>
        <dbReference type="ARBA" id="ARBA00022475"/>
    </source>
</evidence>
<dbReference type="GO" id="GO:0008324">
    <property type="term" value="F:monoatomic cation transmembrane transporter activity"/>
    <property type="evidence" value="ECO:0007669"/>
    <property type="project" value="InterPro"/>
</dbReference>
<dbReference type="Proteomes" id="UP001155027">
    <property type="component" value="Unassembled WGS sequence"/>
</dbReference>
<dbReference type="NCBIfam" id="TIGR00914">
    <property type="entry name" value="2A0601"/>
    <property type="match status" value="1"/>
</dbReference>
<dbReference type="Gene3D" id="1.20.1640.10">
    <property type="entry name" value="Multidrug efflux transporter AcrB transmembrane domain"/>
    <property type="match status" value="2"/>
</dbReference>
<proteinExistence type="inferred from homology"/>
<evidence type="ECO:0000256" key="5">
    <source>
        <dbReference type="ARBA" id="ARBA00022692"/>
    </source>
</evidence>
<dbReference type="Gene3D" id="3.30.70.1430">
    <property type="entry name" value="Multidrug efflux transporter AcrB pore domain"/>
    <property type="match status" value="2"/>
</dbReference>
<evidence type="ECO:0000256" key="2">
    <source>
        <dbReference type="ARBA" id="ARBA00010942"/>
    </source>
</evidence>